<dbReference type="SUPFAM" id="SSF53756">
    <property type="entry name" value="UDP-Glycosyltransferase/glycogen phosphorylase"/>
    <property type="match status" value="1"/>
</dbReference>
<proteinExistence type="predicted"/>
<evidence type="ECO:0000259" key="1">
    <source>
        <dbReference type="Pfam" id="PF00534"/>
    </source>
</evidence>
<gene>
    <name evidence="2" type="ORF">SAMN02910377_01588</name>
</gene>
<dbReference type="Pfam" id="PF00534">
    <property type="entry name" value="Glycos_transf_1"/>
    <property type="match status" value="1"/>
</dbReference>
<organism evidence="2 3">
    <name type="scientific">Pseudobutyrivibrio ruminis</name>
    <dbReference type="NCBI Taxonomy" id="46206"/>
    <lineage>
        <taxon>Bacteria</taxon>
        <taxon>Bacillati</taxon>
        <taxon>Bacillota</taxon>
        <taxon>Clostridia</taxon>
        <taxon>Lachnospirales</taxon>
        <taxon>Lachnospiraceae</taxon>
        <taxon>Pseudobutyrivibrio</taxon>
    </lineage>
</organism>
<name>A0A1H7J8I4_9FIRM</name>
<dbReference type="RefSeq" id="WP_074790840.1">
    <property type="nucleotide sequence ID" value="NZ_FNZX01000009.1"/>
</dbReference>
<accession>A0A1H7J8I4</accession>
<dbReference type="AlphaFoldDB" id="A0A1H7J8I4"/>
<dbReference type="PANTHER" id="PTHR12526">
    <property type="entry name" value="GLYCOSYLTRANSFERASE"/>
    <property type="match status" value="1"/>
</dbReference>
<sequence length="395" mass="46233">MNILQVNNCDLPGRIFNGFDLNVALRERAINANQIVMDKYSDSEYVTVLNHDILQREAIIYEEEKHCIKNLLFPYANVLEQNKLYKKADVVHFHFPYHNMFSLMDYQKIMDSRAVWTIHNFWPITGNCTYPMECKKWQDGCHNCDRYNDDYFPMAVDNTEFMWRVKKESYKNINPHIVVSTKYVEDYIRKSPLTEHFTNVHRIPFGIKLIEKAKPNNQKVVLAFRLEDAKVKGCDCLFEALRELQGYEDKLEIQCVGGGTIPDDISNRFNIKNLGWINDREEMLKIMYDWDIFVMPSLAESFGLMAIESMGCKCALICFANTVVEEISDAPNCAIASKYKDAKDLSLNIKRLIDNRNELEHFQNAGFKHVKENYSFDLYVDRHIALYEEVMKGNL</sequence>
<dbReference type="EMBL" id="FNZX01000009">
    <property type="protein sequence ID" value="SEK70562.1"/>
    <property type="molecule type" value="Genomic_DNA"/>
</dbReference>
<dbReference type="GO" id="GO:0016757">
    <property type="term" value="F:glycosyltransferase activity"/>
    <property type="evidence" value="ECO:0007669"/>
    <property type="project" value="InterPro"/>
</dbReference>
<protein>
    <submittedName>
        <fullName evidence="2">Glycosyltransferase involved in cell wall bisynthesis</fullName>
    </submittedName>
</protein>
<dbReference type="InterPro" id="IPR001296">
    <property type="entry name" value="Glyco_trans_1"/>
</dbReference>
<evidence type="ECO:0000313" key="3">
    <source>
        <dbReference type="Proteomes" id="UP000182321"/>
    </source>
</evidence>
<keyword evidence="2" id="KW-0808">Transferase</keyword>
<feature type="domain" description="Glycosyl transferase family 1" evidence="1">
    <location>
        <begin position="212"/>
        <end position="368"/>
    </location>
</feature>
<keyword evidence="3" id="KW-1185">Reference proteome</keyword>
<evidence type="ECO:0000313" key="2">
    <source>
        <dbReference type="EMBL" id="SEK70562.1"/>
    </source>
</evidence>
<dbReference type="Proteomes" id="UP000182321">
    <property type="component" value="Unassembled WGS sequence"/>
</dbReference>
<reference evidence="3" key="1">
    <citation type="submission" date="2016-10" db="EMBL/GenBank/DDBJ databases">
        <authorList>
            <person name="Varghese N."/>
        </authorList>
    </citation>
    <scope>NUCLEOTIDE SEQUENCE [LARGE SCALE GENOMIC DNA]</scope>
    <source>
        <strain evidence="3">ACV-9</strain>
    </source>
</reference>
<dbReference type="Gene3D" id="3.40.50.2000">
    <property type="entry name" value="Glycogen Phosphorylase B"/>
    <property type="match status" value="2"/>
</dbReference>